<dbReference type="RefSeq" id="WP_248344361.1">
    <property type="nucleotide sequence ID" value="NZ_AP025592.1"/>
</dbReference>
<keyword evidence="2" id="KW-0472">Membrane</keyword>
<reference evidence="5" key="1">
    <citation type="journal article" date="2022" name="Int. J. Syst. Evol. Microbiol.">
        <title>Anaeromyxobacter oryzae sp. nov., Anaeromyxobacter diazotrophicus sp. nov. and Anaeromyxobacter paludicola sp. nov., isolated from paddy soils.</title>
        <authorList>
            <person name="Itoh H."/>
            <person name="Xu Z."/>
            <person name="Mise K."/>
            <person name="Masuda Y."/>
            <person name="Ushijima N."/>
            <person name="Hayakawa C."/>
            <person name="Shiratori Y."/>
            <person name="Senoo K."/>
        </authorList>
    </citation>
    <scope>NUCLEOTIDE SEQUENCE [LARGE SCALE GENOMIC DNA]</scope>
    <source>
        <strain evidence="5">Red630</strain>
    </source>
</reference>
<keyword evidence="2" id="KW-1133">Transmembrane helix</keyword>
<organism evidence="4 5">
    <name type="scientific">Anaeromyxobacter paludicola</name>
    <dbReference type="NCBI Taxonomy" id="2918171"/>
    <lineage>
        <taxon>Bacteria</taxon>
        <taxon>Pseudomonadati</taxon>
        <taxon>Myxococcota</taxon>
        <taxon>Myxococcia</taxon>
        <taxon>Myxococcales</taxon>
        <taxon>Cystobacterineae</taxon>
        <taxon>Anaeromyxobacteraceae</taxon>
        <taxon>Anaeromyxobacter</taxon>
    </lineage>
</organism>
<dbReference type="InterPro" id="IPR052336">
    <property type="entry name" value="MlaD_Phospholipid_Transporter"/>
</dbReference>
<dbReference type="Proteomes" id="UP001162734">
    <property type="component" value="Chromosome"/>
</dbReference>
<evidence type="ECO:0000256" key="2">
    <source>
        <dbReference type="SAM" id="Phobius"/>
    </source>
</evidence>
<dbReference type="PANTHER" id="PTHR33371">
    <property type="entry name" value="INTERMEMBRANE PHOSPHOLIPID TRANSPORT SYSTEM BINDING PROTEIN MLAD-RELATED"/>
    <property type="match status" value="1"/>
</dbReference>
<feature type="transmembrane region" description="Helical" evidence="2">
    <location>
        <begin position="9"/>
        <end position="30"/>
    </location>
</feature>
<protein>
    <recommendedName>
        <fullName evidence="3">Mce/MlaD domain-containing protein</fullName>
    </recommendedName>
</protein>
<gene>
    <name evidence="4" type="ORF">AMPC_06820</name>
</gene>
<evidence type="ECO:0000313" key="4">
    <source>
        <dbReference type="EMBL" id="BDG07569.1"/>
    </source>
</evidence>
<sequence>MNKPLRNKALAVGILAAVCGVAFLVAFTFFKKGGYSEKESYVVFAYFDDATGLTWKSRVEIAGIQVGEVEAVTLAGGRGRLDLRIKQDIPLRVDACVTKRFPSTLLPDAVLEASLGSASLPLLRDLPEKDREVKCVREAASVAKLLESVSKITVDLQTVSAGLADTVTGTRGSIRQIIENLQSISSNLDTAVAENTRTVSDILQNADSVSADLRRVTNTDRDKYMAIAKNLQDASEQLKQVLAGVQAVLGTQGGVPGGAGAPGAPGAPGRPAAAPGGTRQAESEQMKGVAQALAKVNDSLEDVKKISSKMAAGEGVAGKLLTDERLGKKLGNAIEGASDYVDRLTRLKLEVGMRSEWLLNERGSKTYFGLKILPRPDKYYLFEIINDPRGYKSVVNTTTTTETRDAAGNRIGYQTTIASATTQDIQQVLFSAEFAKRFGPATFRIGIIESSGGAGADLHLLDDALKISVNLYQFSRPDQSVLPRAKLWADYSPFQHLYLTVGSDDFLNAWRAGHYPGGPKFALGSDVFFGAGLFFTDDDLKALFGAVGGAVGSVSGGR</sequence>
<dbReference type="PANTHER" id="PTHR33371:SF4">
    <property type="entry name" value="INTERMEMBRANE PHOSPHOLIPID TRANSPORT SYSTEM BINDING PROTEIN MLAD"/>
    <property type="match status" value="1"/>
</dbReference>
<evidence type="ECO:0000259" key="3">
    <source>
        <dbReference type="Pfam" id="PF02470"/>
    </source>
</evidence>
<keyword evidence="5" id="KW-1185">Reference proteome</keyword>
<keyword evidence="2" id="KW-0812">Transmembrane</keyword>
<dbReference type="Pfam" id="PF02470">
    <property type="entry name" value="MlaD"/>
    <property type="match status" value="1"/>
</dbReference>
<accession>A0ABM7X6W1</accession>
<feature type="region of interest" description="Disordered" evidence="1">
    <location>
        <begin position="256"/>
        <end position="284"/>
    </location>
</feature>
<feature type="compositionally biased region" description="Low complexity" evidence="1">
    <location>
        <begin position="264"/>
        <end position="277"/>
    </location>
</feature>
<feature type="domain" description="Mce/MlaD" evidence="3">
    <location>
        <begin position="40"/>
        <end position="105"/>
    </location>
</feature>
<name>A0ABM7X6W1_9BACT</name>
<evidence type="ECO:0000256" key="1">
    <source>
        <dbReference type="SAM" id="MobiDB-lite"/>
    </source>
</evidence>
<dbReference type="EMBL" id="AP025592">
    <property type="protein sequence ID" value="BDG07569.1"/>
    <property type="molecule type" value="Genomic_DNA"/>
</dbReference>
<evidence type="ECO:0000313" key="5">
    <source>
        <dbReference type="Proteomes" id="UP001162734"/>
    </source>
</evidence>
<dbReference type="InterPro" id="IPR003399">
    <property type="entry name" value="Mce/MlaD"/>
</dbReference>
<proteinExistence type="predicted"/>